<feature type="compositionally biased region" description="Polar residues" evidence="1">
    <location>
        <begin position="79"/>
        <end position="88"/>
    </location>
</feature>
<dbReference type="AlphaFoldDB" id="A0A182SVU4"/>
<dbReference type="VEuPathDB" id="VectorBase:AMAM014454"/>
<sequence length="178" mass="20449">ISSPTKRPQTLRDFVASTPRVGKSSNEQATVPPNEAPDVSAIEPSTEPQQRQLQEDQAERNNESDVVALFDTPDRPAWLNNSAHQRTYSRIPKRRKKKNIYLANLGLDDDSEDEENEEPQVLSSDSETECNKKARKQKRKAARKKPVPIEEQTKDFKEFVESFNGMCEEVERYEMIIE</sequence>
<reference evidence="3" key="1">
    <citation type="submission" date="2013-09" db="EMBL/GenBank/DDBJ databases">
        <title>The Genome Sequence of Anopheles maculatus species B.</title>
        <authorList>
            <consortium name="The Broad Institute Genomics Platform"/>
            <person name="Neafsey D.E."/>
            <person name="Besansky N."/>
            <person name="Howell P."/>
            <person name="Walton C."/>
            <person name="Young S.K."/>
            <person name="Zeng Q."/>
            <person name="Gargeya S."/>
            <person name="Fitzgerald M."/>
            <person name="Haas B."/>
            <person name="Abouelleil A."/>
            <person name="Allen A.W."/>
            <person name="Alvarado L."/>
            <person name="Arachchi H.M."/>
            <person name="Berlin A.M."/>
            <person name="Chapman S.B."/>
            <person name="Gainer-Dewar J."/>
            <person name="Goldberg J."/>
            <person name="Griggs A."/>
            <person name="Gujja S."/>
            <person name="Hansen M."/>
            <person name="Howarth C."/>
            <person name="Imamovic A."/>
            <person name="Ireland A."/>
            <person name="Larimer J."/>
            <person name="McCowan C."/>
            <person name="Murphy C."/>
            <person name="Pearson M."/>
            <person name="Poon T.W."/>
            <person name="Priest M."/>
            <person name="Roberts A."/>
            <person name="Saif S."/>
            <person name="Shea T."/>
            <person name="Sisk P."/>
            <person name="Sykes S."/>
            <person name="Wortman J."/>
            <person name="Nusbaum C."/>
            <person name="Birren B."/>
        </authorList>
    </citation>
    <scope>NUCLEOTIDE SEQUENCE [LARGE SCALE GENOMIC DNA]</scope>
    <source>
        <strain evidence="3">maculatus3</strain>
    </source>
</reference>
<feature type="region of interest" description="Disordered" evidence="1">
    <location>
        <begin position="105"/>
        <end position="149"/>
    </location>
</feature>
<name>A0A182SVU4_9DIPT</name>
<feature type="compositionally biased region" description="Basic residues" evidence="1">
    <location>
        <begin position="133"/>
        <end position="146"/>
    </location>
</feature>
<feature type="compositionally biased region" description="Acidic residues" evidence="1">
    <location>
        <begin position="107"/>
        <end position="118"/>
    </location>
</feature>
<protein>
    <submittedName>
        <fullName evidence="2">Uncharacterized protein</fullName>
    </submittedName>
</protein>
<dbReference type="Proteomes" id="UP000075901">
    <property type="component" value="Unassembled WGS sequence"/>
</dbReference>
<accession>A0A182SVU4</accession>
<evidence type="ECO:0000256" key="1">
    <source>
        <dbReference type="SAM" id="MobiDB-lite"/>
    </source>
</evidence>
<proteinExistence type="predicted"/>
<dbReference type="EnsemblMetazoa" id="AMAM014454-RA">
    <property type="protein sequence ID" value="AMAM014454-PA"/>
    <property type="gene ID" value="AMAM014454"/>
</dbReference>
<reference evidence="2" key="2">
    <citation type="submission" date="2020-05" db="UniProtKB">
        <authorList>
            <consortium name="EnsemblMetazoa"/>
        </authorList>
    </citation>
    <scope>IDENTIFICATION</scope>
    <source>
        <strain evidence="2">maculatus3</strain>
    </source>
</reference>
<feature type="compositionally biased region" description="Basic and acidic residues" evidence="1">
    <location>
        <begin position="53"/>
        <end position="63"/>
    </location>
</feature>
<organism evidence="2 3">
    <name type="scientific">Anopheles maculatus</name>
    <dbReference type="NCBI Taxonomy" id="74869"/>
    <lineage>
        <taxon>Eukaryota</taxon>
        <taxon>Metazoa</taxon>
        <taxon>Ecdysozoa</taxon>
        <taxon>Arthropoda</taxon>
        <taxon>Hexapoda</taxon>
        <taxon>Insecta</taxon>
        <taxon>Pterygota</taxon>
        <taxon>Neoptera</taxon>
        <taxon>Endopterygota</taxon>
        <taxon>Diptera</taxon>
        <taxon>Nematocera</taxon>
        <taxon>Culicoidea</taxon>
        <taxon>Culicidae</taxon>
        <taxon>Anophelinae</taxon>
        <taxon>Anopheles</taxon>
        <taxon>Anopheles maculatus group</taxon>
    </lineage>
</organism>
<feature type="region of interest" description="Disordered" evidence="1">
    <location>
        <begin position="1"/>
        <end position="91"/>
    </location>
</feature>
<evidence type="ECO:0000313" key="3">
    <source>
        <dbReference type="Proteomes" id="UP000075901"/>
    </source>
</evidence>
<evidence type="ECO:0000313" key="2">
    <source>
        <dbReference type="EnsemblMetazoa" id="AMAM014454-PA"/>
    </source>
</evidence>
<keyword evidence="3" id="KW-1185">Reference proteome</keyword>